<evidence type="ECO:0000256" key="7">
    <source>
        <dbReference type="RuleBase" id="RU003346"/>
    </source>
</evidence>
<dbReference type="PROSITE" id="PS50850">
    <property type="entry name" value="MFS"/>
    <property type="match status" value="1"/>
</dbReference>
<evidence type="ECO:0000313" key="11">
    <source>
        <dbReference type="Proteomes" id="UP001147695"/>
    </source>
</evidence>
<dbReference type="InterPro" id="IPR003663">
    <property type="entry name" value="Sugar/inositol_transpt"/>
</dbReference>
<comment type="similarity">
    <text evidence="2 7">Belongs to the major facilitator superfamily. Sugar transporter (TC 2.A.1.1) family.</text>
</comment>
<keyword evidence="6 8" id="KW-0472">Membrane</keyword>
<dbReference type="Proteomes" id="UP001147695">
    <property type="component" value="Unassembled WGS sequence"/>
</dbReference>
<dbReference type="Pfam" id="PF00083">
    <property type="entry name" value="Sugar_tr"/>
    <property type="match status" value="1"/>
</dbReference>
<reference evidence="10" key="1">
    <citation type="submission" date="2022-12" db="EMBL/GenBank/DDBJ databases">
        <authorList>
            <person name="Petersen C."/>
        </authorList>
    </citation>
    <scope>NUCLEOTIDE SEQUENCE</scope>
    <source>
        <strain evidence="10">IBT 35673</strain>
    </source>
</reference>
<feature type="transmembrane region" description="Helical" evidence="8">
    <location>
        <begin position="273"/>
        <end position="292"/>
    </location>
</feature>
<feature type="transmembrane region" description="Helical" evidence="8">
    <location>
        <begin position="184"/>
        <end position="205"/>
    </location>
</feature>
<feature type="domain" description="Major facilitator superfamily (MFS) profile" evidence="9">
    <location>
        <begin position="13"/>
        <end position="460"/>
    </location>
</feature>
<feature type="transmembrane region" description="Helical" evidence="8">
    <location>
        <begin position="435"/>
        <end position="456"/>
    </location>
</feature>
<feature type="transmembrane region" description="Helical" evidence="8">
    <location>
        <begin position="7"/>
        <end position="26"/>
    </location>
</feature>
<reference evidence="10" key="2">
    <citation type="journal article" date="2023" name="IMA Fungus">
        <title>Comparative genomic study of the Penicillium genus elucidates a diverse pangenome and 15 lateral gene transfer events.</title>
        <authorList>
            <person name="Petersen C."/>
            <person name="Sorensen T."/>
            <person name="Nielsen M.R."/>
            <person name="Sondergaard T.E."/>
            <person name="Sorensen J.L."/>
            <person name="Fitzpatrick D.A."/>
            <person name="Frisvad J.C."/>
            <person name="Nielsen K.L."/>
        </authorList>
    </citation>
    <scope>NUCLEOTIDE SEQUENCE</scope>
    <source>
        <strain evidence="10">IBT 35673</strain>
    </source>
</reference>
<dbReference type="InterPro" id="IPR020846">
    <property type="entry name" value="MFS_dom"/>
</dbReference>
<dbReference type="InterPro" id="IPR005829">
    <property type="entry name" value="Sugar_transporter_CS"/>
</dbReference>
<keyword evidence="3 7" id="KW-0813">Transport</keyword>
<keyword evidence="10" id="KW-0762">Sugar transport</keyword>
<evidence type="ECO:0000313" key="10">
    <source>
        <dbReference type="EMBL" id="KAJ5345391.1"/>
    </source>
</evidence>
<proteinExistence type="inferred from homology"/>
<dbReference type="InterPro" id="IPR050360">
    <property type="entry name" value="MFS_Sugar_Transporters"/>
</dbReference>
<dbReference type="GO" id="GO:0016020">
    <property type="term" value="C:membrane"/>
    <property type="evidence" value="ECO:0007669"/>
    <property type="project" value="UniProtKB-SubCell"/>
</dbReference>
<feature type="transmembrane region" description="Helical" evidence="8">
    <location>
        <begin position="339"/>
        <end position="361"/>
    </location>
</feature>
<dbReference type="PANTHER" id="PTHR48022:SF45">
    <property type="entry name" value="MAJOR FACILITATOR SUPERFAMILY (MFS) PROFILE DOMAIN-CONTAINING PROTEIN-RELATED"/>
    <property type="match status" value="1"/>
</dbReference>
<feature type="transmembrane region" description="Helical" evidence="8">
    <location>
        <begin position="405"/>
        <end position="429"/>
    </location>
</feature>
<dbReference type="InterPro" id="IPR036259">
    <property type="entry name" value="MFS_trans_sf"/>
</dbReference>
<feature type="transmembrane region" description="Helical" evidence="8">
    <location>
        <begin position="96"/>
        <end position="116"/>
    </location>
</feature>
<feature type="transmembrane region" description="Helical" evidence="8">
    <location>
        <begin position="367"/>
        <end position="393"/>
    </location>
</feature>
<feature type="transmembrane region" description="Helical" evidence="8">
    <location>
        <begin position="312"/>
        <end position="332"/>
    </location>
</feature>
<gene>
    <name evidence="10" type="ORF">N7452_003395</name>
</gene>
<feature type="transmembrane region" description="Helical" evidence="8">
    <location>
        <begin position="153"/>
        <end position="172"/>
    </location>
</feature>
<evidence type="ECO:0000256" key="1">
    <source>
        <dbReference type="ARBA" id="ARBA00004141"/>
    </source>
</evidence>
<dbReference type="InterPro" id="IPR005828">
    <property type="entry name" value="MFS_sugar_transport-like"/>
</dbReference>
<evidence type="ECO:0000256" key="5">
    <source>
        <dbReference type="ARBA" id="ARBA00022989"/>
    </source>
</evidence>
<organism evidence="10 11">
    <name type="scientific">Penicillium brevicompactum</name>
    <dbReference type="NCBI Taxonomy" id="5074"/>
    <lineage>
        <taxon>Eukaryota</taxon>
        <taxon>Fungi</taxon>
        <taxon>Dikarya</taxon>
        <taxon>Ascomycota</taxon>
        <taxon>Pezizomycotina</taxon>
        <taxon>Eurotiomycetes</taxon>
        <taxon>Eurotiomycetidae</taxon>
        <taxon>Eurotiales</taxon>
        <taxon>Aspergillaceae</taxon>
        <taxon>Penicillium</taxon>
    </lineage>
</organism>
<name>A0A9W9QTJ2_PENBR</name>
<accession>A0A9W9QTJ2</accession>
<comment type="caution">
    <text evidence="10">The sequence shown here is derived from an EMBL/GenBank/DDBJ whole genome shotgun (WGS) entry which is preliminary data.</text>
</comment>
<dbReference type="GO" id="GO:0005351">
    <property type="term" value="F:carbohydrate:proton symporter activity"/>
    <property type="evidence" value="ECO:0007669"/>
    <property type="project" value="TreeGrafter"/>
</dbReference>
<comment type="subcellular location">
    <subcellularLocation>
        <location evidence="1">Membrane</location>
        <topology evidence="1">Multi-pass membrane protein</topology>
    </subcellularLocation>
</comment>
<dbReference type="PANTHER" id="PTHR48022">
    <property type="entry name" value="PLASTIDIC GLUCOSE TRANSPORTER 4"/>
    <property type="match status" value="1"/>
</dbReference>
<dbReference type="AlphaFoldDB" id="A0A9W9QTJ2"/>
<dbReference type="FunFam" id="1.20.1250.20:FF:000090">
    <property type="entry name" value="MFS sugar transporter, putative"/>
    <property type="match status" value="1"/>
</dbReference>
<protein>
    <submittedName>
        <fullName evidence="10">Sugar transporter</fullName>
    </submittedName>
</protein>
<evidence type="ECO:0000256" key="2">
    <source>
        <dbReference type="ARBA" id="ARBA00010992"/>
    </source>
</evidence>
<evidence type="ECO:0000259" key="9">
    <source>
        <dbReference type="PROSITE" id="PS50850"/>
    </source>
</evidence>
<dbReference type="NCBIfam" id="TIGR00879">
    <property type="entry name" value="SP"/>
    <property type="match status" value="1"/>
</dbReference>
<dbReference type="PROSITE" id="PS00216">
    <property type="entry name" value="SUGAR_TRANSPORT_1"/>
    <property type="match status" value="1"/>
</dbReference>
<dbReference type="Gene3D" id="1.20.1250.20">
    <property type="entry name" value="MFS general substrate transporter like domains"/>
    <property type="match status" value="1"/>
</dbReference>
<evidence type="ECO:0000256" key="8">
    <source>
        <dbReference type="SAM" id="Phobius"/>
    </source>
</evidence>
<evidence type="ECO:0000256" key="3">
    <source>
        <dbReference type="ARBA" id="ARBA00022448"/>
    </source>
</evidence>
<evidence type="ECO:0000256" key="4">
    <source>
        <dbReference type="ARBA" id="ARBA00022692"/>
    </source>
</evidence>
<keyword evidence="4 8" id="KW-0812">Transmembrane</keyword>
<keyword evidence="5 8" id="KW-1133">Transmembrane helix</keyword>
<dbReference type="EMBL" id="JAPZBQ010000002">
    <property type="protein sequence ID" value="KAJ5345391.1"/>
    <property type="molecule type" value="Genomic_DNA"/>
</dbReference>
<dbReference type="PRINTS" id="PR00171">
    <property type="entry name" value="SUGRTRNSPORT"/>
</dbReference>
<sequence length="514" mass="56538">MSSKSQNIYLLQVFLVIGPAFILYGYNQAGLSALLTLPDLVHYFPQVDTINTSGAAKSENSTIQGVVNGSFQLGALFGSLSCSLVGDYLGRRKAIFIGAVLAGIGQILQCTSFNLAQFVVGRVILGCGVGQLSVTIPVWQSEISSAGKRGRRVITAGIFICVGFAMSSWINFGLTKVESQPLQWRIPLAIPFVFSAMICLSVFSLPESPRWLVQSNQVSKATETLANLNGLSVDNPYIRSEIEHIQHALEAASQGSFKDIFDPHDQFRLRYRFTLCLVIQALQQLVGGNLISIYTTTIFRDNLHLEGDLPQILAASSLTWKFLCSFIAFAVVDRFGRRLIFVVSGTGMSICMIVMAIVTSFPESNKAASIVAAAFVFLFNMCYPIGFLGGNFLYCTEVAPVRLRVAMSSISTANHWLWNFIIAMITPVALDNIGWRYYIVFAATSACVPLIVLPFFPETMNRNLELIDGVFREAESIWDIVPLARKLPQGDTPAETMPLEKKAVMETPEHKEYA</sequence>
<evidence type="ECO:0000256" key="6">
    <source>
        <dbReference type="ARBA" id="ARBA00023136"/>
    </source>
</evidence>
<dbReference type="SUPFAM" id="SSF103473">
    <property type="entry name" value="MFS general substrate transporter"/>
    <property type="match status" value="1"/>
</dbReference>